<reference evidence="3" key="2">
    <citation type="submission" date="2010-03" db="EMBL/GenBank/DDBJ databases">
        <authorList>
            <person name="Pajon A."/>
        </authorList>
    </citation>
    <scope>NUCLEOTIDE SEQUENCE</scope>
    <source>
        <strain evidence="3">Type strain: 18P13</strain>
    </source>
</reference>
<keyword evidence="4" id="KW-1185">Reference proteome</keyword>
<dbReference type="STRING" id="213810.RUM_03820"/>
<dbReference type="EMBL" id="FP929052">
    <property type="protein sequence ID" value="CBL16618.1"/>
    <property type="molecule type" value="Genomic_DNA"/>
</dbReference>
<dbReference type="HOGENOM" id="CLU_1336706_0_0_9"/>
<dbReference type="KEGG" id="rch:RUM_03820"/>
<evidence type="ECO:0000313" key="4">
    <source>
        <dbReference type="Proteomes" id="UP000007054"/>
    </source>
</evidence>
<feature type="transmembrane region" description="Helical" evidence="1">
    <location>
        <begin position="6"/>
        <end position="23"/>
    </location>
</feature>
<dbReference type="OrthoDB" id="9813328at2"/>
<organism evidence="3 4">
    <name type="scientific">Ruminococcus champanellensis (strain DSM 18848 / JCM 17042 / KCTC 15320 / 18P13)</name>
    <dbReference type="NCBI Taxonomy" id="213810"/>
    <lineage>
        <taxon>Bacteria</taxon>
        <taxon>Bacillati</taxon>
        <taxon>Bacillota</taxon>
        <taxon>Clostridia</taxon>
        <taxon>Eubacteriales</taxon>
        <taxon>Oscillospiraceae</taxon>
        <taxon>Ruminococcus</taxon>
    </lineage>
</organism>
<dbReference type="Proteomes" id="UP000007054">
    <property type="component" value="Chromosome"/>
</dbReference>
<protein>
    <submittedName>
        <fullName evidence="3">Nuclease-related domain</fullName>
    </submittedName>
</protein>
<dbReference type="PATRIC" id="fig|213810.4.peg.290"/>
<accession>D4LAH3</accession>
<feature type="domain" description="NERD" evidence="2">
    <location>
        <begin position="31"/>
        <end position="146"/>
    </location>
</feature>
<proteinExistence type="predicted"/>
<dbReference type="RefSeq" id="WP_015557525.1">
    <property type="nucleotide sequence ID" value="NC_021039.1"/>
</dbReference>
<dbReference type="AlphaFoldDB" id="D4LAH3"/>
<sequence length="205" mass="23148">MPGLQMAAWIAAGLVGLFLLLWMGNRCAKHRGRVGERMVAAQLRRFARKHGGKVCSNVYLPLYAGTCEIDHLLFGSFGVLVVETKHVGGEISGNGSQLRQVMGSKTHQLYNPQLQNKTHVDNVRHHLRKAGLERIPVQGLVVFSNPRAVLHTQAGIPLSRLQDTLCRLPDARQPWKQAYAALRAVQVRNPLRQLWHDWKPHRKKR</sequence>
<dbReference type="GeneID" id="83155216"/>
<keyword evidence="1" id="KW-1133">Transmembrane helix</keyword>
<evidence type="ECO:0000259" key="2">
    <source>
        <dbReference type="PROSITE" id="PS50965"/>
    </source>
</evidence>
<evidence type="ECO:0000313" key="3">
    <source>
        <dbReference type="EMBL" id="CBL16618.1"/>
    </source>
</evidence>
<dbReference type="PROSITE" id="PS50965">
    <property type="entry name" value="NERD"/>
    <property type="match status" value="1"/>
</dbReference>
<keyword evidence="1" id="KW-0812">Transmembrane</keyword>
<dbReference type="Pfam" id="PF08378">
    <property type="entry name" value="NERD"/>
    <property type="match status" value="1"/>
</dbReference>
<reference evidence="3" key="1">
    <citation type="submission" date="2010-03" db="EMBL/GenBank/DDBJ databases">
        <title>The genome sequence of Ruminococcus sp. 18P13.</title>
        <authorList>
            <consortium name="metaHIT consortium -- http://www.metahit.eu/"/>
            <person name="Pajon A."/>
            <person name="Turner K."/>
            <person name="Parkhill J."/>
            <person name="Bernalier A."/>
        </authorList>
    </citation>
    <scope>NUCLEOTIDE SEQUENCE [LARGE SCALE GENOMIC DNA]</scope>
    <source>
        <strain evidence="3">Type strain: 18P13</strain>
    </source>
</reference>
<dbReference type="BioCyc" id="RCHA213810:RUM_RS01850-MONOMER"/>
<name>D4LAH3_RUMC1</name>
<dbReference type="InterPro" id="IPR011528">
    <property type="entry name" value="NERD"/>
</dbReference>
<keyword evidence="1" id="KW-0472">Membrane</keyword>
<evidence type="ECO:0000256" key="1">
    <source>
        <dbReference type="SAM" id="Phobius"/>
    </source>
</evidence>
<gene>
    <name evidence="3" type="ordered locus">RUM_03820</name>
</gene>